<evidence type="ECO:0000313" key="1">
    <source>
        <dbReference type="EMBL" id="SDK26178.1"/>
    </source>
</evidence>
<dbReference type="EMBL" id="FNFO01000002">
    <property type="protein sequence ID" value="SDK26178.1"/>
    <property type="molecule type" value="Genomic_DNA"/>
</dbReference>
<keyword evidence="2" id="KW-1185">Reference proteome</keyword>
<dbReference type="OrthoDB" id="1492803at2"/>
<organism evidence="1 2">
    <name type="scientific">Catalinimonas alkaloidigena</name>
    <dbReference type="NCBI Taxonomy" id="1075417"/>
    <lineage>
        <taxon>Bacteria</taxon>
        <taxon>Pseudomonadati</taxon>
        <taxon>Bacteroidota</taxon>
        <taxon>Cytophagia</taxon>
        <taxon>Cytophagales</taxon>
        <taxon>Catalimonadaceae</taxon>
        <taxon>Catalinimonas</taxon>
    </lineage>
</organism>
<accession>A0A1G9AFY7</accession>
<evidence type="ECO:0000313" key="2">
    <source>
        <dbReference type="Proteomes" id="UP000198510"/>
    </source>
</evidence>
<dbReference type="Proteomes" id="UP000198510">
    <property type="component" value="Unassembled WGS sequence"/>
</dbReference>
<name>A0A1G9AFY7_9BACT</name>
<dbReference type="STRING" id="1075417.SAMN05421823_102286"/>
<dbReference type="AlphaFoldDB" id="A0A1G9AFY7"/>
<proteinExistence type="predicted"/>
<sequence length="121" mass="13798">MKSTIHSHSDRSTLTQGWHDVKITEVQEGQLGYHTAPFWHVAFENPHGIAYHHFPETDEGLALLKQLFAAAGLPEPRGFNEDLEILLERSVQVHVEEHTHYEPLSGERHQRNEVTGFRAVA</sequence>
<dbReference type="RefSeq" id="WP_143017126.1">
    <property type="nucleotide sequence ID" value="NZ_FNFO01000002.1"/>
</dbReference>
<gene>
    <name evidence="1" type="ORF">SAMN05421823_102286</name>
</gene>
<protein>
    <submittedName>
        <fullName evidence="1">Uncharacterized protein</fullName>
    </submittedName>
</protein>
<reference evidence="1 2" key="1">
    <citation type="submission" date="2016-10" db="EMBL/GenBank/DDBJ databases">
        <authorList>
            <person name="de Groot N.N."/>
        </authorList>
    </citation>
    <scope>NUCLEOTIDE SEQUENCE [LARGE SCALE GENOMIC DNA]</scope>
    <source>
        <strain evidence="1 2">DSM 25186</strain>
    </source>
</reference>